<evidence type="ECO:0000313" key="3">
    <source>
        <dbReference type="Proteomes" id="UP000034680"/>
    </source>
</evidence>
<feature type="compositionally biased region" description="Polar residues" evidence="1">
    <location>
        <begin position="274"/>
        <end position="283"/>
    </location>
</feature>
<evidence type="ECO:0000256" key="1">
    <source>
        <dbReference type="SAM" id="MobiDB-lite"/>
    </source>
</evidence>
<feature type="region of interest" description="Disordered" evidence="1">
    <location>
        <begin position="42"/>
        <end position="330"/>
    </location>
</feature>
<feature type="compositionally biased region" description="Basic and acidic residues" evidence="1">
    <location>
        <begin position="171"/>
        <end position="204"/>
    </location>
</feature>
<gene>
    <name evidence="2" type="ORF">UCDDA912_g01569</name>
</gene>
<dbReference type="AlphaFoldDB" id="A0A0G2FVP9"/>
<dbReference type="EMBL" id="LCUC01000059">
    <property type="protein sequence ID" value="KKY38252.1"/>
    <property type="molecule type" value="Genomic_DNA"/>
</dbReference>
<feature type="compositionally biased region" description="Basic and acidic residues" evidence="1">
    <location>
        <begin position="47"/>
        <end position="59"/>
    </location>
</feature>
<reference evidence="2 3" key="1">
    <citation type="submission" date="2015-05" db="EMBL/GenBank/DDBJ databases">
        <title>Distinctive expansion of gene families associated with plant cell wall degradation and secondary metabolism in the genomes of grapevine trunk pathogens.</title>
        <authorList>
            <person name="Lawrence D.P."/>
            <person name="Travadon R."/>
            <person name="Rolshausen P.E."/>
            <person name="Baumgartner K."/>
        </authorList>
    </citation>
    <scope>NUCLEOTIDE SEQUENCE [LARGE SCALE GENOMIC DNA]</scope>
    <source>
        <strain evidence="2">DA912</strain>
    </source>
</reference>
<feature type="compositionally biased region" description="Polar residues" evidence="1">
    <location>
        <begin position="117"/>
        <end position="130"/>
    </location>
</feature>
<protein>
    <submittedName>
        <fullName evidence="2">Uncharacterized protein</fullName>
    </submittedName>
</protein>
<feature type="compositionally biased region" description="Basic and acidic residues" evidence="1">
    <location>
        <begin position="297"/>
        <end position="306"/>
    </location>
</feature>
<name>A0A0G2FVP9_9PEZI</name>
<sequence>MGSKSLKRKPSLVDRLRQFRSAALAPSKAAFMTEKRPIYVPIQPVGEHLDARYRDEGPKRPLSNPRSRSYYPEQQGLDLNELDSKLEQYAKRSLDSTETETETDAESGGPPGRKSSGVHQMNDQASTANASDDEPERDPSSCLEPVASLQPPSQGVGSVESCPAAPQQAQDEAKPSDYELFMREAEEAERKRIVNKDQPSRPTREPPLNPFYSNNWDHQSHPTPKLAEIQEVADDAGEGGEAHSLSEDQDSDQHALSSEASSEKADTSAAPPKSTISRANTDLTGAGRRIKFSETCAPRERVERRASAPSCAARVKSPSRPVRKQKSIRQLIADYIRPPRG</sequence>
<comment type="caution">
    <text evidence="2">The sequence shown here is derived from an EMBL/GenBank/DDBJ whole genome shotgun (WGS) entry which is preliminary data.</text>
</comment>
<dbReference type="Proteomes" id="UP000034680">
    <property type="component" value="Unassembled WGS sequence"/>
</dbReference>
<organism evidence="2 3">
    <name type="scientific">Diaporthe ampelina</name>
    <dbReference type="NCBI Taxonomy" id="1214573"/>
    <lineage>
        <taxon>Eukaryota</taxon>
        <taxon>Fungi</taxon>
        <taxon>Dikarya</taxon>
        <taxon>Ascomycota</taxon>
        <taxon>Pezizomycotina</taxon>
        <taxon>Sordariomycetes</taxon>
        <taxon>Sordariomycetidae</taxon>
        <taxon>Diaporthales</taxon>
        <taxon>Diaporthaceae</taxon>
        <taxon>Diaporthe</taxon>
    </lineage>
</organism>
<feature type="compositionally biased region" description="Basic and acidic residues" evidence="1">
    <location>
        <begin position="82"/>
        <end position="95"/>
    </location>
</feature>
<dbReference type="OrthoDB" id="5217875at2759"/>
<proteinExistence type="predicted"/>
<reference evidence="2 3" key="2">
    <citation type="submission" date="2015-05" db="EMBL/GenBank/DDBJ databases">
        <authorList>
            <person name="Morales-Cruz A."/>
            <person name="Amrine K.C."/>
            <person name="Cantu D."/>
        </authorList>
    </citation>
    <scope>NUCLEOTIDE SEQUENCE [LARGE SCALE GENOMIC DNA]</scope>
    <source>
        <strain evidence="2">DA912</strain>
    </source>
</reference>
<keyword evidence="3" id="KW-1185">Reference proteome</keyword>
<accession>A0A0G2FVP9</accession>
<evidence type="ECO:0000313" key="2">
    <source>
        <dbReference type="EMBL" id="KKY38252.1"/>
    </source>
</evidence>